<dbReference type="Gene3D" id="1.10.10.1320">
    <property type="entry name" value="Anti-sigma factor, zinc-finger domain"/>
    <property type="match status" value="1"/>
</dbReference>
<evidence type="ECO:0000259" key="4">
    <source>
        <dbReference type="Pfam" id="PF13490"/>
    </source>
</evidence>
<organism evidence="5 6">
    <name type="scientific">Gracilibacillus salitolerans</name>
    <dbReference type="NCBI Taxonomy" id="2663022"/>
    <lineage>
        <taxon>Bacteria</taxon>
        <taxon>Bacillati</taxon>
        <taxon>Bacillota</taxon>
        <taxon>Bacilli</taxon>
        <taxon>Bacillales</taxon>
        <taxon>Bacillaceae</taxon>
        <taxon>Gracilibacillus</taxon>
    </lineage>
</organism>
<keyword evidence="6" id="KW-1185">Reference proteome</keyword>
<feature type="transmembrane region" description="Helical" evidence="3">
    <location>
        <begin position="86"/>
        <end position="106"/>
    </location>
</feature>
<gene>
    <name evidence="5" type="ORF">GI584_04725</name>
</gene>
<dbReference type="RefSeq" id="WP_153790428.1">
    <property type="nucleotide sequence ID" value="NZ_CP045915.1"/>
</dbReference>
<evidence type="ECO:0000256" key="3">
    <source>
        <dbReference type="SAM" id="Phobius"/>
    </source>
</evidence>
<dbReference type="AlphaFoldDB" id="A0A5Q2TGX3"/>
<dbReference type="KEGG" id="grc:GI584_04725"/>
<evidence type="ECO:0000256" key="1">
    <source>
        <dbReference type="ARBA" id="ARBA00024353"/>
    </source>
</evidence>
<dbReference type="Pfam" id="PF13490">
    <property type="entry name" value="zf-HC2"/>
    <property type="match status" value="1"/>
</dbReference>
<dbReference type="Proteomes" id="UP000339690">
    <property type="component" value="Chromosome"/>
</dbReference>
<reference evidence="5 6" key="1">
    <citation type="submission" date="2019-11" db="EMBL/GenBank/DDBJ databases">
        <title>Gracilibacillus salitolerans sp. nov., a moderate halophile isolated from a saline soil in northwest China.</title>
        <authorList>
            <person name="Gan L."/>
        </authorList>
    </citation>
    <scope>NUCLEOTIDE SEQUENCE [LARGE SCALE GENOMIC DNA]</scope>
    <source>
        <strain evidence="5 6">SCU50</strain>
    </source>
</reference>
<keyword evidence="3" id="KW-0472">Membrane</keyword>
<comment type="similarity">
    <text evidence="1">Belongs to the zinc-associated anti-sigma factor (ZAS) superfamily. Anti-sigma-W factor family.</text>
</comment>
<proteinExistence type="inferred from homology"/>
<sequence>MMKDKHVPEEKLVDYLENNLSESDVQEIERHLDKCANCQETLAFWQETLEVDKDLEPSTQSKEKINQSLLADRSSKQRQLKWKTHLFGLAGVMVVVILFFSLTDFLKVQQTVEPDYEVYQNQDIMSDQVFINNPVVDSQPIKPYEDFADMEGMLWINPQTQEILLEMEGLTNFYNNDYQIWIIDKNGNINGDLIMVENGTARVLYRVEDISDFRFMKGSVEPPGGSHRPTGPETFYVDIEN</sequence>
<dbReference type="InterPro" id="IPR041916">
    <property type="entry name" value="Anti_sigma_zinc_sf"/>
</dbReference>
<evidence type="ECO:0000313" key="6">
    <source>
        <dbReference type="Proteomes" id="UP000339690"/>
    </source>
</evidence>
<feature type="domain" description="Putative zinc-finger" evidence="4">
    <location>
        <begin position="10"/>
        <end position="39"/>
    </location>
</feature>
<evidence type="ECO:0000313" key="5">
    <source>
        <dbReference type="EMBL" id="QGH33381.1"/>
    </source>
</evidence>
<dbReference type="InterPro" id="IPR027383">
    <property type="entry name" value="Znf_put"/>
</dbReference>
<accession>A0A5Q2TGX3</accession>
<name>A0A5Q2TGX3_9BACI</name>
<dbReference type="EMBL" id="CP045915">
    <property type="protein sequence ID" value="QGH33381.1"/>
    <property type="molecule type" value="Genomic_DNA"/>
</dbReference>
<keyword evidence="3" id="KW-1133">Transmembrane helix</keyword>
<evidence type="ECO:0000256" key="2">
    <source>
        <dbReference type="ARBA" id="ARBA00024438"/>
    </source>
</evidence>
<keyword evidence="3" id="KW-0812">Transmembrane</keyword>
<protein>
    <recommendedName>
        <fullName evidence="2">Anti-sigma-W factor RsiW</fullName>
    </recommendedName>
</protein>